<accession>A0AAF0ZDV2</accession>
<dbReference type="RefSeq" id="WP_099436433.1">
    <property type="nucleotide sequence ID" value="NZ_CP138348.1"/>
</dbReference>
<dbReference type="Pfam" id="PF07883">
    <property type="entry name" value="Cupin_2"/>
    <property type="match status" value="1"/>
</dbReference>
<dbReference type="CDD" id="cd02230">
    <property type="entry name" value="cupin_HP0902-like"/>
    <property type="match status" value="1"/>
</dbReference>
<evidence type="ECO:0000259" key="1">
    <source>
        <dbReference type="Pfam" id="PF07883"/>
    </source>
</evidence>
<sequence length="112" mass="12281">MSILELKSSFVNLSEHIEYPSEGILSKVLLKDKNCQYTLFCLAKNTEISEHTSSRNATVHVIEGEGVLILEGEKITLTKGVFVVMPSNAPHALQATENLCFLLTLSATDNSD</sequence>
<organism evidence="2">
    <name type="scientific">Cyanobacterium aponinum AL20115</name>
    <dbReference type="NCBI Taxonomy" id="3090662"/>
    <lineage>
        <taxon>Bacteria</taxon>
        <taxon>Bacillati</taxon>
        <taxon>Cyanobacteriota</taxon>
        <taxon>Cyanophyceae</taxon>
        <taxon>Oscillatoriophycideae</taxon>
        <taxon>Chroococcales</taxon>
        <taxon>Geminocystaceae</taxon>
        <taxon>Cyanobacterium</taxon>
    </lineage>
</organism>
<dbReference type="PANTHER" id="PTHR37694:SF1">
    <property type="entry name" value="SLR8022 PROTEIN"/>
    <property type="match status" value="1"/>
</dbReference>
<dbReference type="EMBL" id="CP138348">
    <property type="protein sequence ID" value="WPF88445.1"/>
    <property type="molecule type" value="Genomic_DNA"/>
</dbReference>
<dbReference type="InterPro" id="IPR011051">
    <property type="entry name" value="RmlC_Cupin_sf"/>
</dbReference>
<dbReference type="Gene3D" id="2.60.120.10">
    <property type="entry name" value="Jelly Rolls"/>
    <property type="match status" value="1"/>
</dbReference>
<feature type="domain" description="Cupin type-2" evidence="1">
    <location>
        <begin position="39"/>
        <end position="97"/>
    </location>
</feature>
<reference evidence="2" key="1">
    <citation type="submission" date="2023-11" db="EMBL/GenBank/DDBJ databases">
        <title>Genome sequence of Cyanobacterium aponinum BCRC AL20115.</title>
        <authorList>
            <person name="Chang H.-Y."/>
            <person name="Lin K.-M."/>
            <person name="Hsueh H.-T."/>
            <person name="Chu H.-A."/>
            <person name="Kuo C.-H."/>
        </authorList>
    </citation>
    <scope>NUCLEOTIDE SEQUENCE</scope>
    <source>
        <strain evidence="2">AL20115</strain>
    </source>
</reference>
<dbReference type="InterPro" id="IPR013096">
    <property type="entry name" value="Cupin_2"/>
</dbReference>
<dbReference type="PANTHER" id="PTHR37694">
    <property type="entry name" value="SLR8022 PROTEIN"/>
    <property type="match status" value="1"/>
</dbReference>
<name>A0AAF0ZDV2_9CHRO</name>
<evidence type="ECO:0000313" key="2">
    <source>
        <dbReference type="EMBL" id="WPF88445.1"/>
    </source>
</evidence>
<dbReference type="AlphaFoldDB" id="A0AAF0ZDV2"/>
<protein>
    <submittedName>
        <fullName evidence="2">Cupin domain-containing protein</fullName>
    </submittedName>
</protein>
<dbReference type="InterPro" id="IPR014710">
    <property type="entry name" value="RmlC-like_jellyroll"/>
</dbReference>
<dbReference type="SUPFAM" id="SSF51182">
    <property type="entry name" value="RmlC-like cupins"/>
    <property type="match status" value="1"/>
</dbReference>
<proteinExistence type="predicted"/>
<gene>
    <name evidence="2" type="ORF">SAY89_16875</name>
</gene>